<gene>
    <name evidence="2" type="ORF">DI623_09535</name>
</gene>
<name>A0A2W5A8T9_9SPHN</name>
<dbReference type="EMBL" id="QFNN01000051">
    <property type="protein sequence ID" value="PZO89642.1"/>
    <property type="molecule type" value="Genomic_DNA"/>
</dbReference>
<dbReference type="AlphaFoldDB" id="A0A2W5A8T9"/>
<evidence type="ECO:0000313" key="2">
    <source>
        <dbReference type="EMBL" id="PZO89642.1"/>
    </source>
</evidence>
<dbReference type="Gene3D" id="1.20.1270.180">
    <property type="match status" value="1"/>
</dbReference>
<dbReference type="Proteomes" id="UP000249066">
    <property type="component" value="Unassembled WGS sequence"/>
</dbReference>
<dbReference type="Pfam" id="PF07007">
    <property type="entry name" value="LprI"/>
    <property type="match status" value="1"/>
</dbReference>
<evidence type="ECO:0000259" key="1">
    <source>
        <dbReference type="Pfam" id="PF07007"/>
    </source>
</evidence>
<protein>
    <recommendedName>
        <fullName evidence="1">Lysozyme inhibitor LprI-like N-terminal domain-containing protein</fullName>
    </recommendedName>
</protein>
<dbReference type="InterPro" id="IPR009739">
    <property type="entry name" value="LprI-like_N"/>
</dbReference>
<evidence type="ECO:0000313" key="3">
    <source>
        <dbReference type="Proteomes" id="UP000249066"/>
    </source>
</evidence>
<feature type="domain" description="Lysozyme inhibitor LprI-like N-terminal" evidence="1">
    <location>
        <begin position="39"/>
        <end position="123"/>
    </location>
</feature>
<organism evidence="2 3">
    <name type="scientific">Sphingomonas sanxanigenens</name>
    <dbReference type="NCBI Taxonomy" id="397260"/>
    <lineage>
        <taxon>Bacteria</taxon>
        <taxon>Pseudomonadati</taxon>
        <taxon>Pseudomonadota</taxon>
        <taxon>Alphaproteobacteria</taxon>
        <taxon>Sphingomonadales</taxon>
        <taxon>Sphingomonadaceae</taxon>
        <taxon>Sphingomonas</taxon>
    </lineage>
</organism>
<proteinExistence type="predicted"/>
<accession>A0A2W5A8T9</accession>
<sequence>MRHQFIILLVLVIALSGSAAWGEERDEDDCLRLRPGIASSVEMATCTSDLSGSQQALADALANLRAHIPRERRNQLDKAQRAWLAYRDEHCLWEAGGNPGSTGYSAAVIACAADMNRERTKYLRDDLRDRW</sequence>
<reference evidence="2 3" key="1">
    <citation type="submission" date="2017-08" db="EMBL/GenBank/DDBJ databases">
        <title>Infants hospitalized years apart are colonized by the same room-sourced microbial strains.</title>
        <authorList>
            <person name="Brooks B."/>
            <person name="Olm M.R."/>
            <person name="Firek B.A."/>
            <person name="Baker R."/>
            <person name="Thomas B.C."/>
            <person name="Morowitz M.J."/>
            <person name="Banfield J.F."/>
        </authorList>
    </citation>
    <scope>NUCLEOTIDE SEQUENCE [LARGE SCALE GENOMIC DNA]</scope>
    <source>
        <strain evidence="2">S2_018_000_R2_101</strain>
    </source>
</reference>
<comment type="caution">
    <text evidence="2">The sequence shown here is derived from an EMBL/GenBank/DDBJ whole genome shotgun (WGS) entry which is preliminary data.</text>
</comment>